<name>A0A654ZK83_MYCTX</name>
<gene>
    <name evidence="1" type="ORF">ERS007739_04443</name>
</gene>
<protein>
    <submittedName>
        <fullName evidence="1">Uncharacterized protein</fullName>
    </submittedName>
</protein>
<organism evidence="1 2">
    <name type="scientific">Mycobacterium tuberculosis</name>
    <dbReference type="NCBI Taxonomy" id="1773"/>
    <lineage>
        <taxon>Bacteria</taxon>
        <taxon>Bacillati</taxon>
        <taxon>Actinomycetota</taxon>
        <taxon>Actinomycetes</taxon>
        <taxon>Mycobacteriales</taxon>
        <taxon>Mycobacteriaceae</taxon>
        <taxon>Mycobacterium</taxon>
        <taxon>Mycobacterium tuberculosis complex</taxon>
    </lineage>
</organism>
<dbReference type="Proteomes" id="UP000039021">
    <property type="component" value="Unassembled WGS sequence"/>
</dbReference>
<sequence>MDKPNAMQNSRTGIFATNVPLGVVPRAPKWPSWKIHTNAPNAAVSDNTLQTNAFAGSTTLPVSRNNST</sequence>
<reference evidence="2" key="1">
    <citation type="submission" date="2015-03" db="EMBL/GenBank/DDBJ databases">
        <authorList>
            <consortium name="Pathogen Informatics"/>
        </authorList>
    </citation>
    <scope>NUCLEOTIDE SEQUENCE [LARGE SCALE GENOMIC DNA]</scope>
    <source>
        <strain evidence="2">N09902308</strain>
    </source>
</reference>
<evidence type="ECO:0000313" key="1">
    <source>
        <dbReference type="EMBL" id="CPA21674.1"/>
    </source>
</evidence>
<evidence type="ECO:0000313" key="2">
    <source>
        <dbReference type="Proteomes" id="UP000039021"/>
    </source>
</evidence>
<accession>A0A654ZK83</accession>
<proteinExistence type="predicted"/>
<dbReference type="EMBL" id="CSBK01002776">
    <property type="protein sequence ID" value="CPA21674.1"/>
    <property type="molecule type" value="Genomic_DNA"/>
</dbReference>
<dbReference type="AlphaFoldDB" id="A0A654ZK83"/>
<comment type="caution">
    <text evidence="1">The sequence shown here is derived from an EMBL/GenBank/DDBJ whole genome shotgun (WGS) entry which is preliminary data.</text>
</comment>